<reference evidence="2" key="1">
    <citation type="submission" date="2020-01" db="EMBL/GenBank/DDBJ databases">
        <title>Sphingomonas sp. strain CSW-10.</title>
        <authorList>
            <person name="Chen W.-M."/>
        </authorList>
    </citation>
    <scope>NUCLEOTIDE SEQUENCE [LARGE SCALE GENOMIC DNA]</scope>
    <source>
        <strain evidence="2">FSY-8</strain>
    </source>
</reference>
<organism evidence="1 2">
    <name type="scientific">Novosphingobium ovatum</name>
    <dbReference type="NCBI Taxonomy" id="1908523"/>
    <lineage>
        <taxon>Bacteria</taxon>
        <taxon>Pseudomonadati</taxon>
        <taxon>Pseudomonadota</taxon>
        <taxon>Alphaproteobacteria</taxon>
        <taxon>Sphingomonadales</taxon>
        <taxon>Sphingomonadaceae</taxon>
        <taxon>Novosphingobium</taxon>
    </lineage>
</organism>
<name>A0ABW9XI26_9SPHN</name>
<evidence type="ECO:0000313" key="1">
    <source>
        <dbReference type="EMBL" id="NBC38161.1"/>
    </source>
</evidence>
<accession>A0ABW9XI26</accession>
<sequence length="110" mass="11831">MSWTPPPTDATLNAINVDDLGRMLMALTQEVWVMRDRMAVTELLLADKVGIGADEIEAYVADPATKAQIEALRDRFAAKVLGAPVAGRERSVDAILERAGMARPQPEGAA</sequence>
<keyword evidence="2" id="KW-1185">Reference proteome</keyword>
<proteinExistence type="predicted"/>
<dbReference type="RefSeq" id="WP_161720906.1">
    <property type="nucleotide sequence ID" value="NZ_JAAAPO010000009.1"/>
</dbReference>
<gene>
    <name evidence="1" type="ORF">GTZ99_16545</name>
</gene>
<evidence type="ECO:0000313" key="2">
    <source>
        <dbReference type="Proteomes" id="UP000753724"/>
    </source>
</evidence>
<comment type="caution">
    <text evidence="1">The sequence shown here is derived from an EMBL/GenBank/DDBJ whole genome shotgun (WGS) entry which is preliminary data.</text>
</comment>
<protein>
    <submittedName>
        <fullName evidence="1">Uncharacterized protein</fullName>
    </submittedName>
</protein>
<dbReference type="Proteomes" id="UP000753724">
    <property type="component" value="Unassembled WGS sequence"/>
</dbReference>
<dbReference type="EMBL" id="JAAAPO010000009">
    <property type="protein sequence ID" value="NBC38161.1"/>
    <property type="molecule type" value="Genomic_DNA"/>
</dbReference>